<dbReference type="Proteomes" id="UP000030758">
    <property type="component" value="Unassembled WGS sequence"/>
</dbReference>
<evidence type="ECO:0000313" key="1">
    <source>
        <dbReference type="EMBL" id="KFD49148.1"/>
    </source>
</evidence>
<dbReference type="AlphaFoldDB" id="A0A085MY86"/>
<proteinExistence type="predicted"/>
<sequence>MLRRDFTARFEDIFGMKTPSWMVDPFRNCERRGRGLTLQEVLIELQTNEVLNPTFKSNYQIFWMQGKVADLYATLGCHDFVGAMGLSCAATLHMTTKQVDNSFTIPNVPEVFSFGCLKLVYISDAAMKKAN</sequence>
<evidence type="ECO:0000313" key="2">
    <source>
        <dbReference type="EMBL" id="KFD62182.1"/>
    </source>
</evidence>
<accession>A0A085MY86</accession>
<dbReference type="EMBL" id="KL363277">
    <property type="protein sequence ID" value="KFD49148.1"/>
    <property type="molecule type" value="Genomic_DNA"/>
</dbReference>
<dbReference type="EMBL" id="KL367601">
    <property type="protein sequence ID" value="KFD62182.1"/>
    <property type="molecule type" value="Genomic_DNA"/>
</dbReference>
<name>A0A085MY86_9BILA</name>
<organism evidence="2">
    <name type="scientific">Trichuris suis</name>
    <name type="common">pig whipworm</name>
    <dbReference type="NCBI Taxonomy" id="68888"/>
    <lineage>
        <taxon>Eukaryota</taxon>
        <taxon>Metazoa</taxon>
        <taxon>Ecdysozoa</taxon>
        <taxon>Nematoda</taxon>
        <taxon>Enoplea</taxon>
        <taxon>Dorylaimia</taxon>
        <taxon>Trichinellida</taxon>
        <taxon>Trichuridae</taxon>
        <taxon>Trichuris</taxon>
    </lineage>
</organism>
<reference evidence="2 3" key="1">
    <citation type="journal article" date="2014" name="Nat. Genet.">
        <title>Genome and transcriptome of the porcine whipworm Trichuris suis.</title>
        <authorList>
            <person name="Jex A.R."/>
            <person name="Nejsum P."/>
            <person name="Schwarz E.M."/>
            <person name="Hu L."/>
            <person name="Young N.D."/>
            <person name="Hall R.S."/>
            <person name="Korhonen P.K."/>
            <person name="Liao S."/>
            <person name="Thamsborg S."/>
            <person name="Xia J."/>
            <person name="Xu P."/>
            <person name="Wang S."/>
            <person name="Scheerlinck J.P."/>
            <person name="Hofmann A."/>
            <person name="Sternberg P.W."/>
            <person name="Wang J."/>
            <person name="Gasser R.B."/>
        </authorList>
    </citation>
    <scope>NUCLEOTIDE SEQUENCE [LARGE SCALE GENOMIC DNA]</scope>
    <source>
        <strain evidence="2">DCEP-RM93F</strain>
        <strain evidence="1">DCEP-RM93M</strain>
    </source>
</reference>
<evidence type="ECO:0000313" key="3">
    <source>
        <dbReference type="Proteomes" id="UP000030764"/>
    </source>
</evidence>
<gene>
    <name evidence="1" type="ORF">M513_09972</name>
    <name evidence="2" type="ORF">M514_09972</name>
</gene>
<keyword evidence="3" id="KW-1185">Reference proteome</keyword>
<protein>
    <submittedName>
        <fullName evidence="2">Uncharacterized protein</fullName>
    </submittedName>
</protein>
<dbReference type="Proteomes" id="UP000030764">
    <property type="component" value="Unassembled WGS sequence"/>
</dbReference>